<dbReference type="AlphaFoldDB" id="A0A9W9KX22"/>
<dbReference type="EMBL" id="JAPQKL010000006">
    <property type="protein sequence ID" value="KAJ5124270.1"/>
    <property type="molecule type" value="Genomic_DNA"/>
</dbReference>
<evidence type="ECO:0000256" key="1">
    <source>
        <dbReference type="ARBA" id="ARBA00012797"/>
    </source>
</evidence>
<dbReference type="PROSITE" id="PS51675">
    <property type="entry name" value="SAM_MT_TRM10"/>
    <property type="match status" value="1"/>
</dbReference>
<proteinExistence type="predicted"/>
<evidence type="ECO:0000313" key="13">
    <source>
        <dbReference type="Proteomes" id="UP001149079"/>
    </source>
</evidence>
<evidence type="ECO:0000256" key="7">
    <source>
        <dbReference type="ARBA" id="ARBA00032166"/>
    </source>
</evidence>
<evidence type="ECO:0000259" key="11">
    <source>
        <dbReference type="PROSITE" id="PS51675"/>
    </source>
</evidence>
<sequence length="411" mass="46064">MEEQERPRKLPKLDHNEETVQEVLGPAMTGAVVDGPADEPEAAIAQIGNEPLDISEFTVQKATTNESAPQDGAEAAAPTMSKNQLKKIRRAEALQQKRALQKAQKKDKLQEKKERRRAMFEEAKATGGEEAVKKLRETFKSTKAKHAKSTLLPLTFVMDCGYDDLMSDRERISLAGQLTRSYSDNSRAPYIAHMMFSSFDKKLKERFDTVLVTHKNWKRVRLMQEDFVHASELAKAQMKARGQLVGPFADQPDAKPEDGEIVYLSSDSENTLTELKPYSTYIVGALVDKNRHKAVCYNQAVAKGIKTAKLPIGQYIQMAHRPVLATNHVIEIMLQWLELRDWGKAFMKVIPTRKGGALKGEKPEAMQATDGGADEDAEDVDEQQAEVDQMKQMEDIEDMEEGSEDGNEEKA</sequence>
<dbReference type="GO" id="GO:0000049">
    <property type="term" value="F:tRNA binding"/>
    <property type="evidence" value="ECO:0007669"/>
    <property type="project" value="TreeGrafter"/>
</dbReference>
<feature type="coiled-coil region" evidence="9">
    <location>
        <begin position="91"/>
        <end position="126"/>
    </location>
</feature>
<dbReference type="GeneID" id="81408009"/>
<dbReference type="GO" id="GO:0002939">
    <property type="term" value="P:tRNA N1-guanine methylation"/>
    <property type="evidence" value="ECO:0007669"/>
    <property type="project" value="TreeGrafter"/>
</dbReference>
<dbReference type="PANTHER" id="PTHR13563">
    <property type="entry name" value="TRNA (GUANINE-9-) METHYLTRANSFERASE"/>
    <property type="match status" value="1"/>
</dbReference>
<evidence type="ECO:0000256" key="6">
    <source>
        <dbReference type="ARBA" id="ARBA00031792"/>
    </source>
</evidence>
<dbReference type="PANTHER" id="PTHR13563:SF13">
    <property type="entry name" value="TRNA METHYLTRANSFERASE 10 HOMOLOG A"/>
    <property type="match status" value="1"/>
</dbReference>
<accession>A0A9W9KX22</accession>
<feature type="region of interest" description="Disordered" evidence="10">
    <location>
        <begin position="356"/>
        <end position="411"/>
    </location>
</feature>
<dbReference type="Gene3D" id="3.40.1280.30">
    <property type="match status" value="1"/>
</dbReference>
<dbReference type="CDD" id="cd18089">
    <property type="entry name" value="SPOUT_Trm10-like"/>
    <property type="match status" value="1"/>
</dbReference>
<keyword evidence="13" id="KW-1185">Reference proteome</keyword>
<dbReference type="GO" id="GO:0005634">
    <property type="term" value="C:nucleus"/>
    <property type="evidence" value="ECO:0007669"/>
    <property type="project" value="TreeGrafter"/>
</dbReference>
<evidence type="ECO:0000256" key="8">
    <source>
        <dbReference type="ARBA" id="ARBA00048434"/>
    </source>
</evidence>
<keyword evidence="4" id="KW-0808">Transferase</keyword>
<dbReference type="RefSeq" id="XP_056518669.1">
    <property type="nucleotide sequence ID" value="XM_056668839.1"/>
</dbReference>
<dbReference type="InterPro" id="IPR038459">
    <property type="entry name" value="MT_TRM10-typ_sf"/>
</dbReference>
<protein>
    <recommendedName>
        <fullName evidence="2">tRNA (guanine(9)-N1)-methyltransferase</fullName>
        <ecNumber evidence="1">2.1.1.221</ecNumber>
    </recommendedName>
    <alternativeName>
        <fullName evidence="7">tRNA methyltransferase 10</fullName>
    </alternativeName>
    <alternativeName>
        <fullName evidence="6">tRNA(m1G9)-methyltransferase</fullName>
    </alternativeName>
</protein>
<organism evidence="12 13">
    <name type="scientific">Penicillium bovifimosum</name>
    <dbReference type="NCBI Taxonomy" id="126998"/>
    <lineage>
        <taxon>Eukaryota</taxon>
        <taxon>Fungi</taxon>
        <taxon>Dikarya</taxon>
        <taxon>Ascomycota</taxon>
        <taxon>Pezizomycotina</taxon>
        <taxon>Eurotiomycetes</taxon>
        <taxon>Eurotiomycetidae</taxon>
        <taxon>Eurotiales</taxon>
        <taxon>Aspergillaceae</taxon>
        <taxon>Penicillium</taxon>
    </lineage>
</organism>
<reference evidence="12" key="1">
    <citation type="submission" date="2022-11" db="EMBL/GenBank/DDBJ databases">
        <authorList>
            <person name="Petersen C."/>
        </authorList>
    </citation>
    <scope>NUCLEOTIDE SEQUENCE</scope>
    <source>
        <strain evidence="12">IBT 22155</strain>
    </source>
</reference>
<evidence type="ECO:0000256" key="2">
    <source>
        <dbReference type="ARBA" id="ARBA00020451"/>
    </source>
</evidence>
<evidence type="ECO:0000256" key="4">
    <source>
        <dbReference type="ARBA" id="ARBA00022679"/>
    </source>
</evidence>
<feature type="compositionally biased region" description="Acidic residues" evidence="10">
    <location>
        <begin position="372"/>
        <end position="385"/>
    </location>
</feature>
<comment type="catalytic activity">
    <reaction evidence="8">
        <text>guanosine(9) in tRNA + S-adenosyl-L-methionine = N(1)-methylguanosine(9) in tRNA + S-adenosyl-L-homocysteine + H(+)</text>
        <dbReference type="Rhea" id="RHEA:43156"/>
        <dbReference type="Rhea" id="RHEA-COMP:10367"/>
        <dbReference type="Rhea" id="RHEA-COMP:10368"/>
        <dbReference type="ChEBI" id="CHEBI:15378"/>
        <dbReference type="ChEBI" id="CHEBI:57856"/>
        <dbReference type="ChEBI" id="CHEBI:59789"/>
        <dbReference type="ChEBI" id="CHEBI:73542"/>
        <dbReference type="ChEBI" id="CHEBI:74269"/>
        <dbReference type="EC" id="2.1.1.221"/>
    </reaction>
</comment>
<dbReference type="InterPro" id="IPR007356">
    <property type="entry name" value="tRNA_m1G_MeTrfase_euk"/>
</dbReference>
<feature type="region of interest" description="Disordered" evidence="10">
    <location>
        <begin position="63"/>
        <end position="82"/>
    </location>
</feature>
<evidence type="ECO:0000256" key="9">
    <source>
        <dbReference type="SAM" id="Coils"/>
    </source>
</evidence>
<dbReference type="EC" id="2.1.1.221" evidence="1"/>
<evidence type="ECO:0000256" key="10">
    <source>
        <dbReference type="SAM" id="MobiDB-lite"/>
    </source>
</evidence>
<feature type="compositionally biased region" description="Acidic residues" evidence="10">
    <location>
        <begin position="395"/>
        <end position="411"/>
    </location>
</feature>
<keyword evidence="5" id="KW-0949">S-adenosyl-L-methionine</keyword>
<dbReference type="Proteomes" id="UP001149079">
    <property type="component" value="Unassembled WGS sequence"/>
</dbReference>
<evidence type="ECO:0000256" key="5">
    <source>
        <dbReference type="ARBA" id="ARBA00022691"/>
    </source>
</evidence>
<feature type="domain" description="SAM-dependent MTase TRM10-type" evidence="11">
    <location>
        <begin position="142"/>
        <end position="357"/>
    </location>
</feature>
<comment type="caution">
    <text evidence="12">The sequence shown here is derived from an EMBL/GenBank/DDBJ whole genome shotgun (WGS) entry which is preliminary data.</text>
</comment>
<keyword evidence="3" id="KW-0489">Methyltransferase</keyword>
<dbReference type="InterPro" id="IPR028564">
    <property type="entry name" value="MT_TRM10-typ"/>
</dbReference>
<gene>
    <name evidence="12" type="ORF">N7515_008095</name>
</gene>
<dbReference type="GO" id="GO:0052905">
    <property type="term" value="F:tRNA (guanosine(9)-N1)-methyltransferase activity"/>
    <property type="evidence" value="ECO:0007669"/>
    <property type="project" value="UniProtKB-EC"/>
</dbReference>
<evidence type="ECO:0000256" key="3">
    <source>
        <dbReference type="ARBA" id="ARBA00022603"/>
    </source>
</evidence>
<name>A0A9W9KX22_9EURO</name>
<reference evidence="12" key="2">
    <citation type="journal article" date="2023" name="IMA Fungus">
        <title>Comparative genomic study of the Penicillium genus elucidates a diverse pangenome and 15 lateral gene transfer events.</title>
        <authorList>
            <person name="Petersen C."/>
            <person name="Sorensen T."/>
            <person name="Nielsen M.R."/>
            <person name="Sondergaard T.E."/>
            <person name="Sorensen J.L."/>
            <person name="Fitzpatrick D.A."/>
            <person name="Frisvad J.C."/>
            <person name="Nielsen K.L."/>
        </authorList>
    </citation>
    <scope>NUCLEOTIDE SEQUENCE</scope>
    <source>
        <strain evidence="12">IBT 22155</strain>
    </source>
</reference>
<evidence type="ECO:0000313" key="12">
    <source>
        <dbReference type="EMBL" id="KAJ5124270.1"/>
    </source>
</evidence>
<dbReference type="OrthoDB" id="278300at2759"/>
<keyword evidence="9" id="KW-0175">Coiled coil</keyword>